<comment type="similarity">
    <text evidence="7">Belongs to the DNA polymerase HolA subunit family.</text>
</comment>
<dbReference type="EMBL" id="VOOS01000001">
    <property type="protein sequence ID" value="TXB66612.1"/>
    <property type="molecule type" value="Genomic_DNA"/>
</dbReference>
<evidence type="ECO:0000256" key="1">
    <source>
        <dbReference type="ARBA" id="ARBA00012417"/>
    </source>
</evidence>
<evidence type="ECO:0000256" key="8">
    <source>
        <dbReference type="ARBA" id="ARBA00049244"/>
    </source>
</evidence>
<keyword evidence="6" id="KW-0239">DNA-directed DNA polymerase</keyword>
<proteinExistence type="inferred from homology"/>
<dbReference type="EC" id="2.7.7.7" evidence="1"/>
<dbReference type="Gene3D" id="1.10.8.60">
    <property type="match status" value="1"/>
</dbReference>
<dbReference type="PANTHER" id="PTHR34388">
    <property type="entry name" value="DNA POLYMERASE III SUBUNIT DELTA"/>
    <property type="match status" value="1"/>
</dbReference>
<dbReference type="Proteomes" id="UP000321721">
    <property type="component" value="Unassembled WGS sequence"/>
</dbReference>
<comment type="catalytic activity">
    <reaction evidence="8">
        <text>DNA(n) + a 2'-deoxyribonucleoside 5'-triphosphate = DNA(n+1) + diphosphate</text>
        <dbReference type="Rhea" id="RHEA:22508"/>
        <dbReference type="Rhea" id="RHEA-COMP:17339"/>
        <dbReference type="Rhea" id="RHEA-COMP:17340"/>
        <dbReference type="ChEBI" id="CHEBI:33019"/>
        <dbReference type="ChEBI" id="CHEBI:61560"/>
        <dbReference type="ChEBI" id="CHEBI:173112"/>
        <dbReference type="EC" id="2.7.7.7"/>
    </reaction>
</comment>
<evidence type="ECO:0000256" key="7">
    <source>
        <dbReference type="ARBA" id="ARBA00034754"/>
    </source>
</evidence>
<feature type="domain" description="DNA polymerase III delta N-terminal" evidence="9">
    <location>
        <begin position="19"/>
        <end position="134"/>
    </location>
</feature>
<accession>A0A5C6RZ17</accession>
<evidence type="ECO:0000313" key="12">
    <source>
        <dbReference type="Proteomes" id="UP000321721"/>
    </source>
</evidence>
<protein>
    <recommendedName>
        <fullName evidence="2">DNA polymerase III subunit delta</fullName>
        <ecNumber evidence="1">2.7.7.7</ecNumber>
    </recommendedName>
</protein>
<evidence type="ECO:0000259" key="9">
    <source>
        <dbReference type="Pfam" id="PF06144"/>
    </source>
</evidence>
<dbReference type="SUPFAM" id="SSF48019">
    <property type="entry name" value="post-AAA+ oligomerization domain-like"/>
    <property type="match status" value="1"/>
</dbReference>
<reference evidence="11 12" key="1">
    <citation type="submission" date="2019-08" db="EMBL/GenBank/DDBJ databases">
        <title>Genome of Vicingus serpentipes NCIMB 15042.</title>
        <authorList>
            <person name="Bowman J.P."/>
        </authorList>
    </citation>
    <scope>NUCLEOTIDE SEQUENCE [LARGE SCALE GENOMIC DNA]</scope>
    <source>
        <strain evidence="11 12">NCIMB 15042</strain>
    </source>
</reference>
<dbReference type="RefSeq" id="WP_147097404.1">
    <property type="nucleotide sequence ID" value="NZ_VOOS01000001.1"/>
</dbReference>
<dbReference type="OrthoDB" id="1172326at2"/>
<keyword evidence="3 11" id="KW-0808">Transferase</keyword>
<dbReference type="PANTHER" id="PTHR34388:SF1">
    <property type="entry name" value="DNA POLYMERASE III SUBUNIT DELTA"/>
    <property type="match status" value="1"/>
</dbReference>
<evidence type="ECO:0000256" key="4">
    <source>
        <dbReference type="ARBA" id="ARBA00022695"/>
    </source>
</evidence>
<dbReference type="GO" id="GO:0006261">
    <property type="term" value="P:DNA-templated DNA replication"/>
    <property type="evidence" value="ECO:0007669"/>
    <property type="project" value="TreeGrafter"/>
</dbReference>
<sequence>MDHKQILTDLKNKVYHPVYFLSGEEPYYIDIVADYIEDNILDAGEKEFNQTIVYGKETDMITIISEAKRYPMMSNHNVVIVKEAQHLEKEIDKLEAYLEQPTPSTILVFCYKYKTLDGRKSVTKKIKKQAVLLESKKLYDNQVPDWINGYLKSKKYTISPHASALIAEFLGTDLSKVANELNKLIINVPPGTEITPELVEKNIGISKDYNSFELNKAIGTKDVLKANKIVYHFAKNQKDNPLPMTIGILYSFFTNILNYHYAKDKSRNNIASLLRINPFFVQEYQVAAKNYNIKKAVKVIEYLRDYDLKSKGVNNTSATPGDLLKELVFKIIH</sequence>
<dbReference type="Pfam" id="PF21694">
    <property type="entry name" value="DNA_pol3_delta_C"/>
    <property type="match status" value="1"/>
</dbReference>
<feature type="domain" description="DNA polymerase III delta subunit-like C-terminal" evidence="10">
    <location>
        <begin position="210"/>
        <end position="312"/>
    </location>
</feature>
<dbReference type="GO" id="GO:0009360">
    <property type="term" value="C:DNA polymerase III complex"/>
    <property type="evidence" value="ECO:0007669"/>
    <property type="project" value="InterPro"/>
</dbReference>
<keyword evidence="4 11" id="KW-0548">Nucleotidyltransferase</keyword>
<dbReference type="Pfam" id="PF06144">
    <property type="entry name" value="DNA_pol3_delta"/>
    <property type="match status" value="1"/>
</dbReference>
<organism evidence="11 12">
    <name type="scientific">Vicingus serpentipes</name>
    <dbReference type="NCBI Taxonomy" id="1926625"/>
    <lineage>
        <taxon>Bacteria</taxon>
        <taxon>Pseudomonadati</taxon>
        <taxon>Bacteroidota</taxon>
        <taxon>Flavobacteriia</taxon>
        <taxon>Flavobacteriales</taxon>
        <taxon>Vicingaceae</taxon>
        <taxon>Vicingus</taxon>
    </lineage>
</organism>
<dbReference type="AlphaFoldDB" id="A0A5C6RZ17"/>
<keyword evidence="5" id="KW-0235">DNA replication</keyword>
<dbReference type="InterPro" id="IPR008921">
    <property type="entry name" value="DNA_pol3_clamp-load_cplx_C"/>
</dbReference>
<dbReference type="GO" id="GO:0003677">
    <property type="term" value="F:DNA binding"/>
    <property type="evidence" value="ECO:0007669"/>
    <property type="project" value="InterPro"/>
</dbReference>
<dbReference type="GO" id="GO:0003887">
    <property type="term" value="F:DNA-directed DNA polymerase activity"/>
    <property type="evidence" value="ECO:0007669"/>
    <property type="project" value="UniProtKB-KW"/>
</dbReference>
<evidence type="ECO:0000256" key="2">
    <source>
        <dbReference type="ARBA" id="ARBA00017703"/>
    </source>
</evidence>
<comment type="caution">
    <text evidence="11">The sequence shown here is derived from an EMBL/GenBank/DDBJ whole genome shotgun (WGS) entry which is preliminary data.</text>
</comment>
<evidence type="ECO:0000256" key="5">
    <source>
        <dbReference type="ARBA" id="ARBA00022705"/>
    </source>
</evidence>
<evidence type="ECO:0000256" key="6">
    <source>
        <dbReference type="ARBA" id="ARBA00022932"/>
    </source>
</evidence>
<gene>
    <name evidence="11" type="primary">holA</name>
    <name evidence="11" type="ORF">FRY74_00050</name>
</gene>
<dbReference type="InterPro" id="IPR027417">
    <property type="entry name" value="P-loop_NTPase"/>
</dbReference>
<dbReference type="SUPFAM" id="SSF52540">
    <property type="entry name" value="P-loop containing nucleoside triphosphate hydrolases"/>
    <property type="match status" value="1"/>
</dbReference>
<dbReference type="NCBIfam" id="TIGR01128">
    <property type="entry name" value="holA"/>
    <property type="match status" value="1"/>
</dbReference>
<dbReference type="InterPro" id="IPR010372">
    <property type="entry name" value="DNA_pol3_delta_N"/>
</dbReference>
<evidence type="ECO:0000256" key="3">
    <source>
        <dbReference type="ARBA" id="ARBA00022679"/>
    </source>
</evidence>
<dbReference type="InterPro" id="IPR005790">
    <property type="entry name" value="DNA_polIII_delta"/>
</dbReference>
<dbReference type="Gene3D" id="3.40.50.300">
    <property type="entry name" value="P-loop containing nucleotide triphosphate hydrolases"/>
    <property type="match status" value="1"/>
</dbReference>
<evidence type="ECO:0000313" key="11">
    <source>
        <dbReference type="EMBL" id="TXB66612.1"/>
    </source>
</evidence>
<keyword evidence="12" id="KW-1185">Reference proteome</keyword>
<dbReference type="InterPro" id="IPR048466">
    <property type="entry name" value="DNA_pol3_delta-like_C"/>
</dbReference>
<evidence type="ECO:0000259" key="10">
    <source>
        <dbReference type="Pfam" id="PF21694"/>
    </source>
</evidence>
<name>A0A5C6RZ17_9FLAO</name>
<dbReference type="Gene3D" id="1.20.272.10">
    <property type="match status" value="1"/>
</dbReference>